<dbReference type="GO" id="GO:0016491">
    <property type="term" value="F:oxidoreductase activity"/>
    <property type="evidence" value="ECO:0007669"/>
    <property type="project" value="InterPro"/>
</dbReference>
<protein>
    <recommendedName>
        <fullName evidence="1">Enoyl reductase (ER) domain-containing protein</fullName>
    </recommendedName>
</protein>
<dbReference type="KEGG" id="aqu:100639986"/>
<dbReference type="InterPro" id="IPR013154">
    <property type="entry name" value="ADH-like_N"/>
</dbReference>
<sequence>MRGIYLTYVSTSEGERRLEPRLEEHVILPELAPTDVMVQIKACALSRIDVQALRDLSGDLEQFPVGYEISGIVTKVGESVSLIGITDQVCGILPIDTECPGCAEYCVVPEFCLIKKPFGVSHTDAAAILIPALRAYTCLECKVKLQPNSTLLLFSAYSSNGLAIIGLCEILQIKVIAVVRNADEAEKLATLYPSLYKILNLVNVKELLDICKQETKGLGVNCIIDNGVHPGYSLADYDVMSQSVKDQLRHSLIRHEYETKPTPTHDLPTKQLIINMLATQGQWITSCPELQLDAPETRLLYLKGCSIHFLFEPVWSLSGSQQGTYIRILTDAVTKLKEGKLRPLVQYMVSLSQVSHEIVKLGAQQGRIIMTTDASHAT</sequence>
<evidence type="ECO:0000313" key="2">
    <source>
        <dbReference type="EnsemblMetazoa" id="Aqu2.1.33334_001"/>
    </source>
</evidence>
<dbReference type="InterPro" id="IPR020843">
    <property type="entry name" value="ER"/>
</dbReference>
<dbReference type="STRING" id="400682.A0A1X7V0L6"/>
<dbReference type="Proteomes" id="UP000007879">
    <property type="component" value="Unassembled WGS sequence"/>
</dbReference>
<dbReference type="InterPro" id="IPR011032">
    <property type="entry name" value="GroES-like_sf"/>
</dbReference>
<reference evidence="3" key="1">
    <citation type="journal article" date="2010" name="Nature">
        <title>The Amphimedon queenslandica genome and the evolution of animal complexity.</title>
        <authorList>
            <person name="Srivastava M."/>
            <person name="Simakov O."/>
            <person name="Chapman J."/>
            <person name="Fahey B."/>
            <person name="Gauthier M.E."/>
            <person name="Mitros T."/>
            <person name="Richards G.S."/>
            <person name="Conaco C."/>
            <person name="Dacre M."/>
            <person name="Hellsten U."/>
            <person name="Larroux C."/>
            <person name="Putnam N.H."/>
            <person name="Stanke M."/>
            <person name="Adamska M."/>
            <person name="Darling A."/>
            <person name="Degnan S.M."/>
            <person name="Oakley T.H."/>
            <person name="Plachetzki D.C."/>
            <person name="Zhai Y."/>
            <person name="Adamski M."/>
            <person name="Calcino A."/>
            <person name="Cummins S.F."/>
            <person name="Goodstein D.M."/>
            <person name="Harris C."/>
            <person name="Jackson D.J."/>
            <person name="Leys S.P."/>
            <person name="Shu S."/>
            <person name="Woodcroft B.J."/>
            <person name="Vervoort M."/>
            <person name="Kosik K.S."/>
            <person name="Manning G."/>
            <person name="Degnan B.M."/>
            <person name="Rokhsar D.S."/>
        </authorList>
    </citation>
    <scope>NUCLEOTIDE SEQUENCE [LARGE SCALE GENOMIC DNA]</scope>
</reference>
<dbReference type="SUPFAM" id="SSF51735">
    <property type="entry name" value="NAD(P)-binding Rossmann-fold domains"/>
    <property type="match status" value="1"/>
</dbReference>
<proteinExistence type="predicted"/>
<dbReference type="AlphaFoldDB" id="A0A1X7V0L6"/>
<dbReference type="Gene3D" id="3.40.50.720">
    <property type="entry name" value="NAD(P)-binding Rossmann-like Domain"/>
    <property type="match status" value="1"/>
</dbReference>
<dbReference type="InterPro" id="IPR042633">
    <property type="entry name" value="CRYZL1"/>
</dbReference>
<dbReference type="EnsemblMetazoa" id="XM_019995806.1">
    <property type="protein sequence ID" value="XP_019851365.1"/>
    <property type="gene ID" value="LOC100639986"/>
</dbReference>
<dbReference type="SUPFAM" id="SSF50129">
    <property type="entry name" value="GroES-like"/>
    <property type="match status" value="1"/>
</dbReference>
<gene>
    <name evidence="2" type="primary">100639986</name>
</gene>
<organism evidence="2">
    <name type="scientific">Amphimedon queenslandica</name>
    <name type="common">Sponge</name>
    <dbReference type="NCBI Taxonomy" id="400682"/>
    <lineage>
        <taxon>Eukaryota</taxon>
        <taxon>Metazoa</taxon>
        <taxon>Porifera</taxon>
        <taxon>Demospongiae</taxon>
        <taxon>Heteroscleromorpha</taxon>
        <taxon>Haplosclerida</taxon>
        <taxon>Niphatidae</taxon>
        <taxon>Amphimedon</taxon>
    </lineage>
</organism>
<dbReference type="PANTHER" id="PTHR44461:SF1">
    <property type="entry name" value="QUINONE OXIDOREDUCTASE-LIKE PROTEIN 1"/>
    <property type="match status" value="1"/>
</dbReference>
<feature type="domain" description="Enoyl reductase (ER)" evidence="1">
    <location>
        <begin position="14"/>
        <end position="370"/>
    </location>
</feature>
<name>A0A1X7V0L6_AMPQE</name>
<dbReference type="Gene3D" id="3.90.180.10">
    <property type="entry name" value="Medium-chain alcohol dehydrogenases, catalytic domain"/>
    <property type="match status" value="1"/>
</dbReference>
<dbReference type="SMART" id="SM00829">
    <property type="entry name" value="PKS_ER"/>
    <property type="match status" value="1"/>
</dbReference>
<dbReference type="EnsemblMetazoa" id="Aqu2.1.33334_001">
    <property type="protein sequence ID" value="Aqu2.1.33334_001"/>
    <property type="gene ID" value="Aqu2.1.33334"/>
</dbReference>
<evidence type="ECO:0000259" key="1">
    <source>
        <dbReference type="SMART" id="SM00829"/>
    </source>
</evidence>
<dbReference type="PANTHER" id="PTHR44461">
    <property type="entry name" value="QUINONE OXIDOREDUCTASE-LIKE PROTEIN 1"/>
    <property type="match status" value="1"/>
</dbReference>
<dbReference type="InParanoid" id="A0A1X7V0L6"/>
<keyword evidence="3" id="KW-1185">Reference proteome</keyword>
<dbReference type="InterPro" id="IPR036291">
    <property type="entry name" value="NAD(P)-bd_dom_sf"/>
</dbReference>
<accession>A0A1X7V0L6</accession>
<dbReference type="Pfam" id="PF08240">
    <property type="entry name" value="ADH_N"/>
    <property type="match status" value="1"/>
</dbReference>
<reference evidence="2" key="2">
    <citation type="submission" date="2017-05" db="UniProtKB">
        <authorList>
            <consortium name="EnsemblMetazoa"/>
        </authorList>
    </citation>
    <scope>IDENTIFICATION</scope>
</reference>
<dbReference type="OrthoDB" id="3509362at2759"/>
<dbReference type="eggNOG" id="KOG1198">
    <property type="taxonomic scope" value="Eukaryota"/>
</dbReference>
<evidence type="ECO:0000313" key="3">
    <source>
        <dbReference type="Proteomes" id="UP000007879"/>
    </source>
</evidence>